<dbReference type="PANTHER" id="PTHR41247">
    <property type="entry name" value="HTH-TYPE TRANSCRIPTIONAL REPRESSOR YCNK"/>
    <property type="match status" value="1"/>
</dbReference>
<evidence type="ECO:0000313" key="2">
    <source>
        <dbReference type="EMBL" id="RDB04830.1"/>
    </source>
</evidence>
<accession>A0A369I7H3</accession>
<dbReference type="PANTHER" id="PTHR41247:SF1">
    <property type="entry name" value="HTH-TYPE TRANSCRIPTIONAL REPRESSOR YCNK"/>
    <property type="match status" value="1"/>
</dbReference>
<dbReference type="SUPFAM" id="SSF160387">
    <property type="entry name" value="NosL/MerB-like"/>
    <property type="match status" value="1"/>
</dbReference>
<sequence length="346" mass="38917">MKPIHNISRAGIAVASLALIATYFVPLWRIDLWAPQYPEGLVMKIWLSKLSGDVEIINGLNHYIGMAHIKEEMFPEFKILPYAVGFYIVFGLLTALLKNRKMLVSYFVLIVLAGVVALYDFWKWGYEYGHNLSDDAPIKVPGMAYQPPLIGYKELLNFGAYSMPDVGGWVFVVLGVVVVMALIYEFYFSEKLKKPFQKSSIKPAVLWAIISLGTISQSCTQTTEPIRYGKDACEFCKMTIVDKRYAAEIVTDKGKAFKFDDLSCMVKYLKVNKLDESTLAFLVVNDYSNPGELIDVKTAVFLSSKDFRSPMRGDVAAFSPKSFATANKAEFAQAKMLTWKEVVAIF</sequence>
<reference evidence="2 3" key="1">
    <citation type="submission" date="2018-07" db="EMBL/GenBank/DDBJ databases">
        <title>Genome analysis of Runella aurantiaca.</title>
        <authorList>
            <person name="Yang X."/>
        </authorList>
    </citation>
    <scope>NUCLEOTIDE SEQUENCE [LARGE SCALE GENOMIC DNA]</scope>
    <source>
        <strain evidence="2 3">YX9</strain>
    </source>
</reference>
<dbReference type="OrthoDB" id="9809859at2"/>
<dbReference type="RefSeq" id="WP_114462136.1">
    <property type="nucleotide sequence ID" value="NZ_QPIW01000013.1"/>
</dbReference>
<protein>
    <recommendedName>
        <fullName evidence="4">Copper chaperone NosL</fullName>
    </recommendedName>
</protein>
<name>A0A369I7H3_9BACT</name>
<keyword evidence="1" id="KW-0472">Membrane</keyword>
<proteinExistence type="predicted"/>
<keyword evidence="1" id="KW-0812">Transmembrane</keyword>
<dbReference type="Pfam" id="PF05573">
    <property type="entry name" value="NosL"/>
    <property type="match status" value="1"/>
</dbReference>
<organism evidence="2 3">
    <name type="scientific">Runella aurantiaca</name>
    <dbReference type="NCBI Taxonomy" id="2282308"/>
    <lineage>
        <taxon>Bacteria</taxon>
        <taxon>Pseudomonadati</taxon>
        <taxon>Bacteroidota</taxon>
        <taxon>Cytophagia</taxon>
        <taxon>Cytophagales</taxon>
        <taxon>Spirosomataceae</taxon>
        <taxon>Runella</taxon>
    </lineage>
</organism>
<evidence type="ECO:0008006" key="4">
    <source>
        <dbReference type="Google" id="ProtNLM"/>
    </source>
</evidence>
<dbReference type="AlphaFoldDB" id="A0A369I7H3"/>
<feature type="transmembrane region" description="Helical" evidence="1">
    <location>
        <begin position="104"/>
        <end position="122"/>
    </location>
</feature>
<feature type="transmembrane region" description="Helical" evidence="1">
    <location>
        <begin position="79"/>
        <end position="97"/>
    </location>
</feature>
<dbReference type="InterPro" id="IPR008719">
    <property type="entry name" value="N2O_reductase_NosL"/>
</dbReference>
<keyword evidence="1" id="KW-1133">Transmembrane helix</keyword>
<comment type="caution">
    <text evidence="2">The sequence shown here is derived from an EMBL/GenBank/DDBJ whole genome shotgun (WGS) entry which is preliminary data.</text>
</comment>
<evidence type="ECO:0000256" key="1">
    <source>
        <dbReference type="SAM" id="Phobius"/>
    </source>
</evidence>
<dbReference type="Proteomes" id="UP000253141">
    <property type="component" value="Unassembled WGS sequence"/>
</dbReference>
<feature type="transmembrane region" description="Helical" evidence="1">
    <location>
        <begin position="166"/>
        <end position="188"/>
    </location>
</feature>
<feature type="transmembrane region" description="Helical" evidence="1">
    <location>
        <begin position="12"/>
        <end position="30"/>
    </location>
</feature>
<gene>
    <name evidence="2" type="ORF">DVG78_16395</name>
</gene>
<dbReference type="EMBL" id="QPIW01000013">
    <property type="protein sequence ID" value="RDB04830.1"/>
    <property type="molecule type" value="Genomic_DNA"/>
</dbReference>
<keyword evidence="3" id="KW-1185">Reference proteome</keyword>
<evidence type="ECO:0000313" key="3">
    <source>
        <dbReference type="Proteomes" id="UP000253141"/>
    </source>
</evidence>